<comment type="caution">
    <text evidence="2">The sequence shown here is derived from an EMBL/GenBank/DDBJ whole genome shotgun (WGS) entry which is preliminary data.</text>
</comment>
<name>A0A327VVK3_9BACT</name>
<reference evidence="2 3" key="1">
    <citation type="submission" date="2018-06" db="EMBL/GenBank/DDBJ databases">
        <title>Genomic Encyclopedia of Archaeal and Bacterial Type Strains, Phase II (KMG-II): from individual species to whole genera.</title>
        <authorList>
            <person name="Goeker M."/>
        </authorList>
    </citation>
    <scope>NUCLEOTIDE SEQUENCE [LARGE SCALE GENOMIC DNA]</scope>
    <source>
        <strain evidence="2 3">DSM 29821</strain>
    </source>
</reference>
<dbReference type="SUPFAM" id="SSF50998">
    <property type="entry name" value="Quinoprotein alcohol dehydrogenase-like"/>
    <property type="match status" value="1"/>
</dbReference>
<dbReference type="OrthoDB" id="642242at2"/>
<organism evidence="2 3">
    <name type="scientific">Chitinophaga dinghuensis</name>
    <dbReference type="NCBI Taxonomy" id="1539050"/>
    <lineage>
        <taxon>Bacteria</taxon>
        <taxon>Pseudomonadati</taxon>
        <taxon>Bacteroidota</taxon>
        <taxon>Chitinophagia</taxon>
        <taxon>Chitinophagales</taxon>
        <taxon>Chitinophagaceae</taxon>
        <taxon>Chitinophaga</taxon>
    </lineage>
</organism>
<keyword evidence="3" id="KW-1185">Reference proteome</keyword>
<evidence type="ECO:0000259" key="1">
    <source>
        <dbReference type="Pfam" id="PF13360"/>
    </source>
</evidence>
<evidence type="ECO:0000313" key="2">
    <source>
        <dbReference type="EMBL" id="RAJ78985.1"/>
    </source>
</evidence>
<accession>A0A327VVK3</accession>
<dbReference type="InterPro" id="IPR011047">
    <property type="entry name" value="Quinoprotein_ADH-like_sf"/>
</dbReference>
<dbReference type="RefSeq" id="WP_146616233.1">
    <property type="nucleotide sequence ID" value="NZ_QLMA01000006.1"/>
</dbReference>
<dbReference type="Gene3D" id="2.130.10.10">
    <property type="entry name" value="YVTN repeat-like/Quinoprotein amine dehydrogenase"/>
    <property type="match status" value="1"/>
</dbReference>
<feature type="domain" description="Pyrrolo-quinoline quinone repeat" evidence="1">
    <location>
        <begin position="150"/>
        <end position="344"/>
    </location>
</feature>
<dbReference type="Proteomes" id="UP000249819">
    <property type="component" value="Unassembled WGS sequence"/>
</dbReference>
<dbReference type="InterPro" id="IPR015943">
    <property type="entry name" value="WD40/YVTN_repeat-like_dom_sf"/>
</dbReference>
<dbReference type="EMBL" id="QLMA01000006">
    <property type="protein sequence ID" value="RAJ78985.1"/>
    <property type="molecule type" value="Genomic_DNA"/>
</dbReference>
<protein>
    <recommendedName>
        <fullName evidence="1">Pyrrolo-quinoline quinone repeat domain-containing protein</fullName>
    </recommendedName>
</protein>
<dbReference type="InterPro" id="IPR002372">
    <property type="entry name" value="PQQ_rpt_dom"/>
</dbReference>
<dbReference type="AlphaFoldDB" id="A0A327VVK3"/>
<sequence length="360" mass="41151">MMELVAKIKDVRHYGYLPEQQQLGVLKRNGKMILYDHRFSVILKEQVKNAYDFLFGANDKIIVAANDNTFLIQSHTDVHSSKYTIHSLKHNLSIPGDKSENNWYFLTNEEGNKGYVELNNNFEFRRFLPLPMGITGILMMVDNDTFISTGENEFGLFSLQDGSEIWRIDTVKLLGSDNPSIVWDIIPLNGKLYFYLYDHDKIDFKATFCIDAKTGNVLEKFDRFGGYLQLYQNKIYAPSWKTLSILDLATGKTETLEFNEVLKAANLNINGRRCVVQDEYLYFVDGAGRPKDRLAILNIATGQIIWECKIKTTDNAGKCIGKLHVYDGRIFAHASDDTLHIFDKEGSPKKNSLMSFFTGD</sequence>
<evidence type="ECO:0000313" key="3">
    <source>
        <dbReference type="Proteomes" id="UP000249819"/>
    </source>
</evidence>
<gene>
    <name evidence="2" type="ORF">CLV59_10645</name>
</gene>
<dbReference type="Pfam" id="PF13360">
    <property type="entry name" value="PQQ_2"/>
    <property type="match status" value="1"/>
</dbReference>
<proteinExistence type="predicted"/>